<dbReference type="SMART" id="SM01349">
    <property type="entry name" value="TOG"/>
    <property type="match status" value="1"/>
</dbReference>
<dbReference type="Pfam" id="PF18808">
    <property type="entry name" value="Importin_rep_4"/>
    <property type="match status" value="1"/>
</dbReference>
<dbReference type="KEGG" id="nta:107818124"/>
<name>A0A1S4CF11_TOBAC</name>
<gene>
    <name evidence="10" type="primary">LOC107818124</name>
</gene>
<feature type="domain" description="TOG" evidence="8">
    <location>
        <begin position="366"/>
        <end position="598"/>
    </location>
</feature>
<keyword evidence="6" id="KW-0653">Protein transport</keyword>
<dbReference type="InterPro" id="IPR011989">
    <property type="entry name" value="ARM-like"/>
</dbReference>
<organism evidence="9 10">
    <name type="scientific">Nicotiana tabacum</name>
    <name type="common">Common tobacco</name>
    <dbReference type="NCBI Taxonomy" id="4097"/>
    <lineage>
        <taxon>Eukaryota</taxon>
        <taxon>Viridiplantae</taxon>
        <taxon>Streptophyta</taxon>
        <taxon>Embryophyta</taxon>
        <taxon>Tracheophyta</taxon>
        <taxon>Spermatophyta</taxon>
        <taxon>Magnoliopsida</taxon>
        <taxon>eudicotyledons</taxon>
        <taxon>Gunneridae</taxon>
        <taxon>Pentapetalae</taxon>
        <taxon>asterids</taxon>
        <taxon>lamiids</taxon>
        <taxon>Solanales</taxon>
        <taxon>Solanaceae</taxon>
        <taxon>Nicotianoideae</taxon>
        <taxon>Nicotianeae</taxon>
        <taxon>Nicotiana</taxon>
    </lineage>
</organism>
<dbReference type="InterPro" id="IPR041389">
    <property type="entry name" value="Importin_rep_6"/>
</dbReference>
<dbReference type="PANTHER" id="PTHR10527">
    <property type="entry name" value="IMPORTIN BETA"/>
    <property type="match status" value="1"/>
</dbReference>
<dbReference type="OrthoDB" id="1299049at2759"/>
<dbReference type="STRING" id="4097.A0A1S4CF11"/>
<reference evidence="9" key="1">
    <citation type="journal article" date="2014" name="Nat. Commun.">
        <title>The tobacco genome sequence and its comparison with those of tomato and potato.</title>
        <authorList>
            <person name="Sierro N."/>
            <person name="Battey J.N."/>
            <person name="Ouadi S."/>
            <person name="Bakaher N."/>
            <person name="Bovet L."/>
            <person name="Willig A."/>
            <person name="Goepfert S."/>
            <person name="Peitsch M.C."/>
            <person name="Ivanov N.V."/>
        </authorList>
    </citation>
    <scope>NUCLEOTIDE SEQUENCE [LARGE SCALE GENOMIC DNA]</scope>
</reference>
<dbReference type="RefSeq" id="XP_016499554.1">
    <property type="nucleotide sequence ID" value="XM_016644068.2"/>
</dbReference>
<dbReference type="InterPro" id="IPR057672">
    <property type="entry name" value="TPR_IPO4/5"/>
</dbReference>
<dbReference type="PaxDb" id="4097-A0A1S4CF11"/>
<evidence type="ECO:0000256" key="3">
    <source>
        <dbReference type="ARBA" id="ARBA00022448"/>
    </source>
</evidence>
<keyword evidence="3" id="KW-0813">Transport</keyword>
<dbReference type="GeneID" id="107818124"/>
<evidence type="ECO:0000256" key="7">
    <source>
        <dbReference type="ARBA" id="ARBA00023242"/>
    </source>
</evidence>
<dbReference type="SMR" id="A0A1S4CF11"/>
<evidence type="ECO:0000313" key="9">
    <source>
        <dbReference type="Proteomes" id="UP000790787"/>
    </source>
</evidence>
<dbReference type="GO" id="GO:0006606">
    <property type="term" value="P:protein import into nucleus"/>
    <property type="evidence" value="ECO:0000318"/>
    <property type="project" value="GO_Central"/>
</dbReference>
<dbReference type="GO" id="GO:0061608">
    <property type="term" value="F:nuclear import signal receptor activity"/>
    <property type="evidence" value="ECO:0000318"/>
    <property type="project" value="GO_Central"/>
</dbReference>
<evidence type="ECO:0000313" key="10">
    <source>
        <dbReference type="RefSeq" id="XP_016499554.1"/>
    </source>
</evidence>
<dbReference type="Proteomes" id="UP000790787">
    <property type="component" value="Chromosome 9"/>
</dbReference>
<dbReference type="InterPro" id="IPR034085">
    <property type="entry name" value="TOG"/>
</dbReference>
<dbReference type="AlphaFoldDB" id="A0A1S4CF11"/>
<keyword evidence="5" id="KW-0677">Repeat</keyword>
<dbReference type="Gene3D" id="1.25.10.10">
    <property type="entry name" value="Leucine-rich Repeat Variant"/>
    <property type="match status" value="1"/>
</dbReference>
<dbReference type="Pfam" id="PF18829">
    <property type="entry name" value="Importin_rep_6"/>
    <property type="match status" value="1"/>
</dbReference>
<keyword evidence="7" id="KW-0539">Nucleus</keyword>
<evidence type="ECO:0000256" key="2">
    <source>
        <dbReference type="ARBA" id="ARBA00004496"/>
    </source>
</evidence>
<keyword evidence="4" id="KW-0963">Cytoplasm</keyword>
<dbReference type="SUPFAM" id="SSF48371">
    <property type="entry name" value="ARM repeat"/>
    <property type="match status" value="2"/>
</dbReference>
<dbReference type="OMA" id="ERASCAM"/>
<dbReference type="InterPro" id="IPR041653">
    <property type="entry name" value="Importin_rep_4"/>
</dbReference>
<dbReference type="GO" id="GO:0008139">
    <property type="term" value="F:nuclear localization sequence binding"/>
    <property type="evidence" value="ECO:0000318"/>
    <property type="project" value="GO_Central"/>
</dbReference>
<accession>A0A1S4CF11</accession>
<evidence type="ECO:0000256" key="6">
    <source>
        <dbReference type="ARBA" id="ARBA00022927"/>
    </source>
</evidence>
<comment type="subcellular location">
    <subcellularLocation>
        <location evidence="2">Cytoplasm</location>
    </subcellularLocation>
    <subcellularLocation>
        <location evidence="1">Nucleus</location>
    </subcellularLocation>
</comment>
<dbReference type="GO" id="GO:0005737">
    <property type="term" value="C:cytoplasm"/>
    <property type="evidence" value="ECO:0000318"/>
    <property type="project" value="GO_Central"/>
</dbReference>
<dbReference type="Pfam" id="PF25574">
    <property type="entry name" value="TPR_IMB1"/>
    <property type="match status" value="1"/>
</dbReference>
<evidence type="ECO:0000259" key="8">
    <source>
        <dbReference type="SMART" id="SM01349"/>
    </source>
</evidence>
<evidence type="ECO:0000256" key="5">
    <source>
        <dbReference type="ARBA" id="ARBA00022737"/>
    </source>
</evidence>
<reference evidence="10" key="2">
    <citation type="submission" date="2025-08" db="UniProtKB">
        <authorList>
            <consortium name="RefSeq"/>
        </authorList>
    </citation>
    <scope>IDENTIFICATION</scope>
    <source>
        <tissue evidence="10">Leaf</tissue>
    </source>
</reference>
<dbReference type="InterPro" id="IPR016024">
    <property type="entry name" value="ARM-type_fold"/>
</dbReference>
<evidence type="ECO:0000256" key="4">
    <source>
        <dbReference type="ARBA" id="ARBA00022490"/>
    </source>
</evidence>
<evidence type="ECO:0000256" key="1">
    <source>
        <dbReference type="ARBA" id="ARBA00004123"/>
    </source>
</evidence>
<dbReference type="Pfam" id="PF12755">
    <property type="entry name" value="Vac14_Fab1_bd"/>
    <property type="match status" value="1"/>
</dbReference>
<dbReference type="InterPro" id="IPR040122">
    <property type="entry name" value="Importin_beta"/>
</dbReference>
<protein>
    <submittedName>
        <fullName evidence="10">Importin-5 isoform X1</fullName>
    </submittedName>
    <submittedName>
        <fullName evidence="10">Uncharacterized protein LOC107818124 isoform X1</fullName>
    </submittedName>
</protein>
<keyword evidence="9" id="KW-1185">Reference proteome</keyword>
<proteinExistence type="predicted"/>
<dbReference type="InterPro" id="IPR058584">
    <property type="entry name" value="IMB1_TNPO1-like_TPR"/>
</dbReference>
<dbReference type="Pfam" id="PF25780">
    <property type="entry name" value="TPR_IPO5"/>
    <property type="match status" value="1"/>
</dbReference>
<dbReference type="GO" id="GO:0005634">
    <property type="term" value="C:nucleus"/>
    <property type="evidence" value="ECO:0000318"/>
    <property type="project" value="GO_Central"/>
</dbReference>
<sequence length="1133" mass="128679">MEGISFESLVSEYLCETEEKHSVAVSMINLMFQKDPNSFALKLDVGSSHDDIDFRTKCVTLFFTLVNDDLCHWNSLSVSTQSILKTNLLMRLKLEQSTYINEMLFETVLALAASLLPNDNWPELLSFLYHYVTDSNSNKLLKDSVFSIFCFLGEVIGEKLVPWVRDLHPFFLNTLNDDTLDINVRIMAMFPVHMFIQCTPSSYEKERFQDLLPGMMKTLTDALITNGEHQEAAQAALGSLIQLAKNEPRFLRLQLVEVVNTMFEIAEAKILQECTRRLAIEFLLTLVEAREKVPGMMKKLPRFIDTCFTMFLNLILDIKDEPSWHSAEGAEINDHIYSNWNRWTVDNYLYGAACLCRFSKALGGNTIAPIAIEQLSSYVVAPEWEKRHAALIALVQIVRGSSKVMMIKYLEQVVNMVLHSFRDPHPRVRWAAINAICYLSTDFCPDLQEQYHNQVLPALAAAMDDFQNPRVQACASTAVVMFVLALKEPISFSHIDEILNKLLVLLQNDNQMVQDEALFALGSVADFSKEHFQKYYDFVMPYLKTILVNANDESNQMLQSKVLLCISKVALAAGKEKFRDDLKQVMEVLKYSLQESHVTEYKNILRCLKASSRICVCIGKEFLPYMSIVMPYAVECAQLEPDKTVSSDKLYDSMHKVMFGGEMICIYGSDLLEGKSVLCSALQVYAQILGEDFYPWILQAASILIPLLKFYIHSYVRKCASCAMVSLLRSAKLAVEKENAQGGNKWYFKQLPGRIILALGDALYSEPETKLCEKILRELNNCLNIGGTLLNEDQVHRITYAIKHVIIESSRRKGKLTEREKSEDFDAEEAELLREERELEEKVFYRVSCILLTLIKTFKAAFLPFLDELSSYLMPMTGKDKTAQERSACVNIFNKLVEECNESALQYYNICLPFLLDSSNDENPVLRENALYGLGLCAEYGGLVFKPFIGEALSRINVVITHLHALAPENEQAYHDAVFALGQICQFHRESIDSTQIIPAWLNCLPIRGNMVVHDQLCSMVERSDRKLLGPKYEHFPKLLLVFAEVLCAGKDLATEEMKNRMINPLRNLQKTVPAATWASAWSLLLPQQEMELESILSHKEDANLSSVQSGAKLGGRKGRKLKGGRQKLILRK</sequence>
<dbReference type="RefSeq" id="XP_016499554.1">
    <property type="nucleotide sequence ID" value="XM_016644068.1"/>
</dbReference>